<proteinExistence type="predicted"/>
<accession>K1PVM0</accession>
<name>K1PVM0_MAGGI</name>
<organism evidence="1">
    <name type="scientific">Magallana gigas</name>
    <name type="common">Pacific oyster</name>
    <name type="synonym">Crassostrea gigas</name>
    <dbReference type="NCBI Taxonomy" id="29159"/>
    <lineage>
        <taxon>Eukaryota</taxon>
        <taxon>Metazoa</taxon>
        <taxon>Spiralia</taxon>
        <taxon>Lophotrochozoa</taxon>
        <taxon>Mollusca</taxon>
        <taxon>Bivalvia</taxon>
        <taxon>Autobranchia</taxon>
        <taxon>Pteriomorphia</taxon>
        <taxon>Ostreida</taxon>
        <taxon>Ostreoidea</taxon>
        <taxon>Ostreidae</taxon>
        <taxon>Magallana</taxon>
    </lineage>
</organism>
<sequence>MPAPYAILEAGTVLVGLVASLFLIIVFSVDTWEEANYSFTAANNSYRMVTVASSDSDLNVYSIRGALVDPWTTYYFYHQYWGLWKLCDVLTGL</sequence>
<dbReference type="InParanoid" id="K1PVM0"/>
<evidence type="ECO:0000313" key="1">
    <source>
        <dbReference type="EMBL" id="EKC20335.1"/>
    </source>
</evidence>
<reference evidence="1" key="1">
    <citation type="journal article" date="2012" name="Nature">
        <title>The oyster genome reveals stress adaptation and complexity of shell formation.</title>
        <authorList>
            <person name="Zhang G."/>
            <person name="Fang X."/>
            <person name="Guo X."/>
            <person name="Li L."/>
            <person name="Luo R."/>
            <person name="Xu F."/>
            <person name="Yang P."/>
            <person name="Zhang L."/>
            <person name="Wang X."/>
            <person name="Qi H."/>
            <person name="Xiong Z."/>
            <person name="Que H."/>
            <person name="Xie Y."/>
            <person name="Holland P.W."/>
            <person name="Paps J."/>
            <person name="Zhu Y."/>
            <person name="Wu F."/>
            <person name="Chen Y."/>
            <person name="Wang J."/>
            <person name="Peng C."/>
            <person name="Meng J."/>
            <person name="Yang L."/>
            <person name="Liu J."/>
            <person name="Wen B."/>
            <person name="Zhang N."/>
            <person name="Huang Z."/>
            <person name="Zhu Q."/>
            <person name="Feng Y."/>
            <person name="Mount A."/>
            <person name="Hedgecock D."/>
            <person name="Xu Z."/>
            <person name="Liu Y."/>
            <person name="Domazet-Loso T."/>
            <person name="Du Y."/>
            <person name="Sun X."/>
            <person name="Zhang S."/>
            <person name="Liu B."/>
            <person name="Cheng P."/>
            <person name="Jiang X."/>
            <person name="Li J."/>
            <person name="Fan D."/>
            <person name="Wang W."/>
            <person name="Fu W."/>
            <person name="Wang T."/>
            <person name="Wang B."/>
            <person name="Zhang J."/>
            <person name="Peng Z."/>
            <person name="Li Y."/>
            <person name="Li N."/>
            <person name="Wang J."/>
            <person name="Chen M."/>
            <person name="He Y."/>
            <person name="Tan F."/>
            <person name="Song X."/>
            <person name="Zheng Q."/>
            <person name="Huang R."/>
            <person name="Yang H."/>
            <person name="Du X."/>
            <person name="Chen L."/>
            <person name="Yang M."/>
            <person name="Gaffney P.M."/>
            <person name="Wang S."/>
            <person name="Luo L."/>
            <person name="She Z."/>
            <person name="Ming Y."/>
            <person name="Huang W."/>
            <person name="Zhang S."/>
            <person name="Huang B."/>
            <person name="Zhang Y."/>
            <person name="Qu T."/>
            <person name="Ni P."/>
            <person name="Miao G."/>
            <person name="Wang J."/>
            <person name="Wang Q."/>
            <person name="Steinberg C.E."/>
            <person name="Wang H."/>
            <person name="Li N."/>
            <person name="Qian L."/>
            <person name="Zhang G."/>
            <person name="Li Y."/>
            <person name="Yang H."/>
            <person name="Liu X."/>
            <person name="Wang J."/>
            <person name="Yin Y."/>
            <person name="Wang J."/>
        </authorList>
    </citation>
    <scope>NUCLEOTIDE SEQUENCE [LARGE SCALE GENOMIC DNA]</scope>
    <source>
        <strain evidence="1">05x7-T-G4-1.051#20</strain>
    </source>
</reference>
<protein>
    <submittedName>
        <fullName evidence="1">Uncharacterized protein</fullName>
    </submittedName>
</protein>
<dbReference type="EMBL" id="JH818184">
    <property type="protein sequence ID" value="EKC20335.1"/>
    <property type="molecule type" value="Genomic_DNA"/>
</dbReference>
<dbReference type="HOGENOM" id="CLU_2401778_0_0_1"/>
<gene>
    <name evidence="1" type="ORF">CGI_10006207</name>
</gene>
<dbReference type="AlphaFoldDB" id="K1PVM0"/>